<evidence type="ECO:0000256" key="2">
    <source>
        <dbReference type="ARBA" id="ARBA00007727"/>
    </source>
</evidence>
<evidence type="ECO:0000259" key="8">
    <source>
        <dbReference type="Pfam" id="PF13839"/>
    </source>
</evidence>
<keyword evidence="3 7" id="KW-0812">Transmembrane</keyword>
<dbReference type="InterPro" id="IPR025846">
    <property type="entry name" value="TBL_N"/>
</dbReference>
<feature type="transmembrane region" description="Helical" evidence="7">
    <location>
        <begin position="28"/>
        <end position="46"/>
    </location>
</feature>
<keyword evidence="6 7" id="KW-0472">Membrane</keyword>
<dbReference type="Proteomes" id="UP000231279">
    <property type="component" value="Unassembled WGS sequence"/>
</dbReference>
<evidence type="ECO:0000256" key="6">
    <source>
        <dbReference type="ARBA" id="ARBA00023136"/>
    </source>
</evidence>
<reference evidence="11" key="1">
    <citation type="journal article" date="2018" name="Gigascience">
        <title>Genome assembly of the Pink Ipe (Handroanthus impetiginosus, Bignoniaceae), a highly valued, ecologically keystone Neotropical timber forest tree.</title>
        <authorList>
            <person name="Silva-Junior O.B."/>
            <person name="Grattapaglia D."/>
            <person name="Novaes E."/>
            <person name="Collevatti R.G."/>
        </authorList>
    </citation>
    <scope>NUCLEOTIDE SEQUENCE [LARGE SCALE GENOMIC DNA]</scope>
    <source>
        <strain evidence="11">cv. UFG-1</strain>
    </source>
</reference>
<accession>A0A2G9GG04</accession>
<dbReference type="PANTHER" id="PTHR32285">
    <property type="entry name" value="PROTEIN TRICHOME BIREFRINGENCE-LIKE 9-RELATED"/>
    <property type="match status" value="1"/>
</dbReference>
<evidence type="ECO:0000259" key="9">
    <source>
        <dbReference type="Pfam" id="PF14416"/>
    </source>
</evidence>
<evidence type="ECO:0000313" key="10">
    <source>
        <dbReference type="EMBL" id="PIN04224.1"/>
    </source>
</evidence>
<gene>
    <name evidence="10" type="ORF">CDL12_23241</name>
</gene>
<comment type="subcellular location">
    <subcellularLocation>
        <location evidence="1">Membrane</location>
        <topology evidence="1">Single-pass membrane protein</topology>
    </subcellularLocation>
</comment>
<proteinExistence type="inferred from homology"/>
<dbReference type="Pfam" id="PF13839">
    <property type="entry name" value="PC-Esterase"/>
    <property type="match status" value="1"/>
</dbReference>
<protein>
    <submittedName>
        <fullName evidence="10">Uncharacterized protein</fullName>
    </submittedName>
</protein>
<organism evidence="10 11">
    <name type="scientific">Handroanthus impetiginosus</name>
    <dbReference type="NCBI Taxonomy" id="429701"/>
    <lineage>
        <taxon>Eukaryota</taxon>
        <taxon>Viridiplantae</taxon>
        <taxon>Streptophyta</taxon>
        <taxon>Embryophyta</taxon>
        <taxon>Tracheophyta</taxon>
        <taxon>Spermatophyta</taxon>
        <taxon>Magnoliopsida</taxon>
        <taxon>eudicotyledons</taxon>
        <taxon>Gunneridae</taxon>
        <taxon>Pentapetalae</taxon>
        <taxon>asterids</taxon>
        <taxon>lamiids</taxon>
        <taxon>Lamiales</taxon>
        <taxon>Bignoniaceae</taxon>
        <taxon>Crescentiina</taxon>
        <taxon>Tabebuia alliance</taxon>
        <taxon>Handroanthus</taxon>
    </lineage>
</organism>
<keyword evidence="5 7" id="KW-1133">Transmembrane helix</keyword>
<evidence type="ECO:0000256" key="3">
    <source>
        <dbReference type="ARBA" id="ARBA00022692"/>
    </source>
</evidence>
<evidence type="ECO:0000256" key="7">
    <source>
        <dbReference type="SAM" id="Phobius"/>
    </source>
</evidence>
<dbReference type="Pfam" id="PF14416">
    <property type="entry name" value="PMR5N"/>
    <property type="match status" value="1"/>
</dbReference>
<dbReference type="GO" id="GO:0016020">
    <property type="term" value="C:membrane"/>
    <property type="evidence" value="ECO:0007669"/>
    <property type="project" value="UniProtKB-SubCell"/>
</dbReference>
<dbReference type="GO" id="GO:0016413">
    <property type="term" value="F:O-acetyltransferase activity"/>
    <property type="evidence" value="ECO:0007669"/>
    <property type="project" value="InterPro"/>
</dbReference>
<dbReference type="OrthoDB" id="2016263at2759"/>
<dbReference type="EMBL" id="NKXS01005238">
    <property type="protein sequence ID" value="PIN04224.1"/>
    <property type="molecule type" value="Genomic_DNA"/>
</dbReference>
<evidence type="ECO:0000256" key="4">
    <source>
        <dbReference type="ARBA" id="ARBA00022968"/>
    </source>
</evidence>
<evidence type="ECO:0000256" key="5">
    <source>
        <dbReference type="ARBA" id="ARBA00022989"/>
    </source>
</evidence>
<keyword evidence="4" id="KW-0735">Signal-anchor</keyword>
<dbReference type="PANTHER" id="PTHR32285:SF239">
    <property type="entry name" value="PROTEIN TRICHOME BIREFRINGENCE-LIKE 34"/>
    <property type="match status" value="1"/>
</dbReference>
<evidence type="ECO:0000256" key="1">
    <source>
        <dbReference type="ARBA" id="ARBA00004167"/>
    </source>
</evidence>
<sequence>MQNKEALTEENKTKMNLDKCKIRFKSHYLAAFFLIALATSVFYLTGENSAISEEQDSQKQNARNEEEPKARNDSVLSCNLFSGRWVFDNLSYPLYKEGECSFMISDYACEKNGRTDLKYQNWKWQPRDCDLPRFNGTAFLEKIRGKKLLFVGDSLNKNQFVSLLCLIESSLHQSSPKEVIREDNLFIFQATEYNATIGFYWSPLLVESNCDDPYTHRIKDRIIRITAIEKHAKHWTDADILIFNSFMWWLEPTMTILWGSFGSNDAIYKRVEMKLRRYEMTLNTWSNWLEININRTRTKIFFMSLSPYHFKGESWDDPQHCYNESEPIWKENYWGIGTDTEMMHAAESALKNLERRGLKIEYLNITHLSDYRKDAHPSIYRRYSQPPNEEQLATNPKGYSDCVHWCLPGVPDSWNEILYSYIINSL</sequence>
<keyword evidence="11" id="KW-1185">Reference proteome</keyword>
<comment type="similarity">
    <text evidence="2">Belongs to the PC-esterase family. TBL subfamily.</text>
</comment>
<dbReference type="InterPro" id="IPR029962">
    <property type="entry name" value="TBL"/>
</dbReference>
<dbReference type="InterPro" id="IPR026057">
    <property type="entry name" value="TBL_C"/>
</dbReference>
<name>A0A2G9GG04_9LAMI</name>
<evidence type="ECO:0000313" key="11">
    <source>
        <dbReference type="Proteomes" id="UP000231279"/>
    </source>
</evidence>
<comment type="caution">
    <text evidence="10">The sequence shown here is derived from an EMBL/GenBank/DDBJ whole genome shotgun (WGS) entry which is preliminary data.</text>
</comment>
<feature type="domain" description="Trichome birefringence-like N-terminal" evidence="9">
    <location>
        <begin position="77"/>
        <end position="130"/>
    </location>
</feature>
<dbReference type="GO" id="GO:0005794">
    <property type="term" value="C:Golgi apparatus"/>
    <property type="evidence" value="ECO:0007669"/>
    <property type="project" value="TreeGrafter"/>
</dbReference>
<dbReference type="AlphaFoldDB" id="A0A2G9GG04"/>
<feature type="domain" description="Trichome birefringence-like C-terminal" evidence="8">
    <location>
        <begin position="131"/>
        <end position="420"/>
    </location>
</feature>